<keyword evidence="2" id="KW-1185">Reference proteome</keyword>
<sequence>MLEPTAFKPDTAGARLEFTLHMTENGCQVLTGFKHRLSFSRLP</sequence>
<protein>
    <submittedName>
        <fullName evidence="1">Uncharacterized protein</fullName>
    </submittedName>
</protein>
<accession>A0A256FBY7</accession>
<proteinExistence type="predicted"/>
<gene>
    <name evidence="1" type="ORF">CEV33_1138</name>
</gene>
<evidence type="ECO:0000313" key="1">
    <source>
        <dbReference type="EMBL" id="OYR12354.1"/>
    </source>
</evidence>
<dbReference type="Proteomes" id="UP000216478">
    <property type="component" value="Unassembled WGS sequence"/>
</dbReference>
<reference evidence="1 2" key="1">
    <citation type="submission" date="2017-07" db="EMBL/GenBank/DDBJ databases">
        <title>Phylogenetic study on the rhizospheric bacterium Ochrobactrum sp. A44.</title>
        <authorList>
            <person name="Krzyzanowska D.M."/>
            <person name="Ossowicki A."/>
            <person name="Rajewska M."/>
            <person name="Maciag T."/>
            <person name="Kaczynski Z."/>
            <person name="Czerwicka M."/>
            <person name="Jafra S."/>
        </authorList>
    </citation>
    <scope>NUCLEOTIDE SEQUENCE [LARGE SCALE GENOMIC DNA]</scope>
    <source>
        <strain evidence="1 2">OgA9a</strain>
    </source>
</reference>
<organism evidence="1 2">
    <name type="scientific">Brucella grignonensis</name>
    <dbReference type="NCBI Taxonomy" id="94627"/>
    <lineage>
        <taxon>Bacteria</taxon>
        <taxon>Pseudomonadati</taxon>
        <taxon>Pseudomonadota</taxon>
        <taxon>Alphaproteobacteria</taxon>
        <taxon>Hyphomicrobiales</taxon>
        <taxon>Brucellaceae</taxon>
        <taxon>Brucella/Ochrobactrum group</taxon>
        <taxon>Brucella</taxon>
    </lineage>
</organism>
<dbReference type="EMBL" id="NNRL01000159">
    <property type="protein sequence ID" value="OYR12354.1"/>
    <property type="molecule type" value="Genomic_DNA"/>
</dbReference>
<comment type="caution">
    <text evidence="1">The sequence shown here is derived from an EMBL/GenBank/DDBJ whole genome shotgun (WGS) entry which is preliminary data.</text>
</comment>
<dbReference type="InterPro" id="IPR036005">
    <property type="entry name" value="Creatinase/aminopeptidase-like"/>
</dbReference>
<dbReference type="AlphaFoldDB" id="A0A256FBY7"/>
<evidence type="ECO:0000313" key="2">
    <source>
        <dbReference type="Proteomes" id="UP000216478"/>
    </source>
</evidence>
<dbReference type="SUPFAM" id="SSF55920">
    <property type="entry name" value="Creatinase/aminopeptidase"/>
    <property type="match status" value="1"/>
</dbReference>
<name>A0A256FBY7_9HYPH</name>